<feature type="compositionally biased region" description="Basic and acidic residues" evidence="1">
    <location>
        <begin position="8"/>
        <end position="17"/>
    </location>
</feature>
<organism evidence="4 5">
    <name type="scientific">Neomicrococcus lactis</name>
    <dbReference type="NCBI Taxonomy" id="732241"/>
    <lineage>
        <taxon>Bacteria</taxon>
        <taxon>Bacillati</taxon>
        <taxon>Actinomycetota</taxon>
        <taxon>Actinomycetes</taxon>
        <taxon>Micrococcales</taxon>
        <taxon>Micrococcaceae</taxon>
        <taxon>Neomicrococcus</taxon>
    </lineage>
</organism>
<comment type="caution">
    <text evidence="4">The sequence shown here is derived from an EMBL/GenBank/DDBJ whole genome shotgun (WGS) entry which is preliminary data.</text>
</comment>
<keyword evidence="5" id="KW-1185">Reference proteome</keyword>
<dbReference type="RefSeq" id="WP_246361579.1">
    <property type="nucleotide sequence ID" value="NZ_JACHBL010000001.1"/>
</dbReference>
<feature type="compositionally biased region" description="Polar residues" evidence="1">
    <location>
        <begin position="168"/>
        <end position="208"/>
    </location>
</feature>
<gene>
    <name evidence="4" type="ORF">BKA12_000113</name>
</gene>
<dbReference type="Pfam" id="PF04024">
    <property type="entry name" value="PspC"/>
    <property type="match status" value="1"/>
</dbReference>
<feature type="transmembrane region" description="Helical" evidence="2">
    <location>
        <begin position="141"/>
        <end position="159"/>
    </location>
</feature>
<feature type="domain" description="Phage shock protein PspC N-terminal" evidence="3">
    <location>
        <begin position="39"/>
        <end position="92"/>
    </location>
</feature>
<name>A0A7W9D9X4_9MICC</name>
<feature type="transmembrane region" description="Helical" evidence="2">
    <location>
        <begin position="111"/>
        <end position="129"/>
    </location>
</feature>
<dbReference type="Proteomes" id="UP000523863">
    <property type="component" value="Unassembled WGS sequence"/>
</dbReference>
<proteinExistence type="predicted"/>
<dbReference type="InterPro" id="IPR007168">
    <property type="entry name" value="Phageshock_PspC_N"/>
</dbReference>
<dbReference type="AlphaFoldDB" id="A0A7W9D9X4"/>
<evidence type="ECO:0000256" key="1">
    <source>
        <dbReference type="SAM" id="MobiDB-lite"/>
    </source>
</evidence>
<sequence>MTESSSPRPDEQPDETPRPPFPAAEPEAAFFTWLRSIDLTRSSDRWVGGVVGGIARRLGIDPTLARGIFVVLGILTMTGPFIYGVLWALLPEPDGRIHAQEAGRGRWSAGMTGAVIFVALSMFGTSEVFGMRWGMNDNGGFVRILLTLGVIGLVIYLITSKRGRDPRSINQDTTQRFTSTGQATDNPSDHSYSYQYTYPGQQPGTTADPRTQYHYDRAMQRQRVAAERAVERMERPKLPGHIALIFLGTALVAAGAVLLAKIEGWLPLPDFGARAAVAAALLVLGLGLLFAAVTRRRGGALVPFTIILLLFTMFSTVRSDANWNTYPAFAGTGMGIEEPVVFGTRTVDVRDMARELTADSRVEITGAFNNVNLKIPDDRRIVVDTGAVFYSVVFTDADGTVTRNSSLIQDNPTTFNEDAEGPTLTVHVSGAFGNLKVTTEAN</sequence>
<evidence type="ECO:0000313" key="5">
    <source>
        <dbReference type="Proteomes" id="UP000523863"/>
    </source>
</evidence>
<evidence type="ECO:0000313" key="4">
    <source>
        <dbReference type="EMBL" id="MBB5597033.1"/>
    </source>
</evidence>
<reference evidence="4 5" key="1">
    <citation type="submission" date="2020-08" db="EMBL/GenBank/DDBJ databases">
        <title>Sequencing the genomes of 1000 actinobacteria strains.</title>
        <authorList>
            <person name="Klenk H.-P."/>
        </authorList>
    </citation>
    <scope>NUCLEOTIDE SEQUENCE [LARGE SCALE GENOMIC DNA]</scope>
    <source>
        <strain evidence="4 5">DSM 23694</strain>
    </source>
</reference>
<keyword evidence="2" id="KW-0812">Transmembrane</keyword>
<keyword evidence="2" id="KW-1133">Transmembrane helix</keyword>
<feature type="transmembrane region" description="Helical" evidence="2">
    <location>
        <begin position="300"/>
        <end position="317"/>
    </location>
</feature>
<evidence type="ECO:0000259" key="3">
    <source>
        <dbReference type="Pfam" id="PF04024"/>
    </source>
</evidence>
<feature type="transmembrane region" description="Helical" evidence="2">
    <location>
        <begin position="238"/>
        <end position="259"/>
    </location>
</feature>
<keyword evidence="2" id="KW-0472">Membrane</keyword>
<feature type="region of interest" description="Disordered" evidence="1">
    <location>
        <begin position="1"/>
        <end position="22"/>
    </location>
</feature>
<feature type="transmembrane region" description="Helical" evidence="2">
    <location>
        <begin position="271"/>
        <end position="293"/>
    </location>
</feature>
<feature type="region of interest" description="Disordered" evidence="1">
    <location>
        <begin position="166"/>
        <end position="208"/>
    </location>
</feature>
<evidence type="ECO:0000256" key="2">
    <source>
        <dbReference type="SAM" id="Phobius"/>
    </source>
</evidence>
<protein>
    <submittedName>
        <fullName evidence="4">Phage shock protein PspC (Stress-responsive transcriptional regulator)/FtsH-binding integral membrane protein</fullName>
    </submittedName>
</protein>
<dbReference type="EMBL" id="JACHBL010000001">
    <property type="protein sequence ID" value="MBB5597033.1"/>
    <property type="molecule type" value="Genomic_DNA"/>
</dbReference>
<feature type="transmembrane region" description="Helical" evidence="2">
    <location>
        <begin position="68"/>
        <end position="90"/>
    </location>
</feature>
<accession>A0A7W9D9X4</accession>